<organism evidence="6 7">
    <name type="scientific">Acetobacterium wieringae</name>
    <dbReference type="NCBI Taxonomy" id="52694"/>
    <lineage>
        <taxon>Bacteria</taxon>
        <taxon>Bacillati</taxon>
        <taxon>Bacillota</taxon>
        <taxon>Clostridia</taxon>
        <taxon>Eubacteriales</taxon>
        <taxon>Eubacteriaceae</taxon>
        <taxon>Acetobacterium</taxon>
    </lineage>
</organism>
<dbReference type="InterPro" id="IPR043128">
    <property type="entry name" value="Rev_trsase/Diguanyl_cyclase"/>
</dbReference>
<dbReference type="PANTHER" id="PTHR43155">
    <property type="entry name" value="CYCLIC DI-GMP PHOSPHODIESTERASE PA4108-RELATED"/>
    <property type="match status" value="1"/>
</dbReference>
<dbReference type="SUPFAM" id="SSF55785">
    <property type="entry name" value="PYP-like sensor domain (PAS domain)"/>
    <property type="match status" value="1"/>
</dbReference>
<evidence type="ECO:0000313" key="6">
    <source>
        <dbReference type="EMBL" id="OFV71085.1"/>
    </source>
</evidence>
<dbReference type="Gene3D" id="1.10.3210.10">
    <property type="entry name" value="Hypothetical protein af1432"/>
    <property type="match status" value="1"/>
</dbReference>
<dbReference type="InterPro" id="IPR035965">
    <property type="entry name" value="PAS-like_dom_sf"/>
</dbReference>
<evidence type="ECO:0000259" key="3">
    <source>
        <dbReference type="PROSITE" id="PS50887"/>
    </source>
</evidence>
<dbReference type="Proteomes" id="UP000176244">
    <property type="component" value="Unassembled WGS sequence"/>
</dbReference>
<feature type="transmembrane region" description="Helical" evidence="1">
    <location>
        <begin position="6"/>
        <end position="26"/>
    </location>
</feature>
<keyword evidence="1" id="KW-1133">Transmembrane helix</keyword>
<dbReference type="InterPro" id="IPR000014">
    <property type="entry name" value="PAS"/>
</dbReference>
<dbReference type="CDD" id="cd01949">
    <property type="entry name" value="GGDEF"/>
    <property type="match status" value="1"/>
</dbReference>
<dbReference type="EC" id="3.1.4.52" evidence="6"/>
<dbReference type="Pfam" id="PF13487">
    <property type="entry name" value="HD_5"/>
    <property type="match status" value="1"/>
</dbReference>
<dbReference type="InterPro" id="IPR006674">
    <property type="entry name" value="HD_domain"/>
</dbReference>
<evidence type="ECO:0000259" key="4">
    <source>
        <dbReference type="PROSITE" id="PS51831"/>
    </source>
</evidence>
<evidence type="ECO:0000259" key="2">
    <source>
        <dbReference type="PROSITE" id="PS50112"/>
    </source>
</evidence>
<dbReference type="Pfam" id="PF00990">
    <property type="entry name" value="GGDEF"/>
    <property type="match status" value="1"/>
</dbReference>
<gene>
    <name evidence="6" type="primary">rpfG_8</name>
    <name evidence="6" type="ORF">ACWI_16710</name>
</gene>
<dbReference type="InterPro" id="IPR037522">
    <property type="entry name" value="HD_GYP_dom"/>
</dbReference>
<dbReference type="InterPro" id="IPR000160">
    <property type="entry name" value="GGDEF_dom"/>
</dbReference>
<dbReference type="PROSITE" id="PS50887">
    <property type="entry name" value="GGDEF"/>
    <property type="match status" value="1"/>
</dbReference>
<dbReference type="SUPFAM" id="SSF109604">
    <property type="entry name" value="HD-domain/PDEase-like"/>
    <property type="match status" value="1"/>
</dbReference>
<keyword evidence="1" id="KW-0812">Transmembrane</keyword>
<sequence>MDLQKVFLNLIVYALPIIAAGYSVVGIKLLKQKVEGQFNYFSALMFSSAIYALGYFLSLNSQNIEMMILARDLANLGVIFIPTFGILFVSQFAKVKISQPIKYLLVTLSGGLWILYITNPIHHLAFNWVELIKVNGFSVASTSKNIGYYLILAYYIVFLLFLIVTLIKAYQKTNSPSLKKSYRFILVSIQVSWLAVLVILMGGDKYVDPTPVVILYISAMIGLNEVKNDLFELEINRWKQTFWNIGEVAFLINGDAEIICMNPAARLFFAGNKESVSEILRILNRGDHKRTPVKVRTDETIRWFYVNKNDFDLKRKLVSYMLVDFSDRHQAEIALKESEEKHRLLITQMAQGLAVHEVIFDQTGNPVDFRYLDANESYEKLVGMKRKEIIGKTALEVAPAMDKQWILKYGQVAMTGQPVRFEFYDQFVGKYFEVVAYSPRFKQFAVIITDVTERKQAEQEIRYLSYHDYLTGLHNRRFYEEELERLDVPDNLPITMIMADVNGLKLINDSFGHAMGDELLKKSARLITEAVPKNSIVARLGGDEFIVILPQTDIFQAVEVINDLKAKTSNEKIDAFDISISFGCEIKESENQDIQEIYKRAEDDMYRHKLYESASIKNKTIELIMNTLYEKSCREMLHSRRVSEICKAIAIEMNLSKDAVNQIGAAGLMHDIGKMGIDEKILNKVGHLNFEEWQEMQRHPEIGYRILSSSSEFSEMARYVYEHHERWDGKGYPKKLKQEEISMQARIIGVADAYDAMTCDRSYRSGLSQADAIHELKKHAGTQFDPEVTRIFIEKVLTKK</sequence>
<feature type="domain" description="HD" evidence="4">
    <location>
        <begin position="635"/>
        <end position="757"/>
    </location>
</feature>
<dbReference type="InterPro" id="IPR013656">
    <property type="entry name" value="PAS_4"/>
</dbReference>
<dbReference type="AlphaFoldDB" id="A0A1F2PJ63"/>
<proteinExistence type="predicted"/>
<dbReference type="STRING" id="52694.ACWI_16710"/>
<dbReference type="RefSeq" id="WP_242871599.1">
    <property type="nucleotide sequence ID" value="NZ_LKEU01000027.1"/>
</dbReference>
<evidence type="ECO:0000313" key="7">
    <source>
        <dbReference type="Proteomes" id="UP000176244"/>
    </source>
</evidence>
<accession>A0A1F2PJ63</accession>
<keyword evidence="1" id="KW-0472">Membrane</keyword>
<dbReference type="Gene3D" id="3.30.70.270">
    <property type="match status" value="1"/>
</dbReference>
<dbReference type="GO" id="GO:0071111">
    <property type="term" value="F:cyclic-guanylate-specific phosphodiesterase activity"/>
    <property type="evidence" value="ECO:0007669"/>
    <property type="project" value="UniProtKB-EC"/>
</dbReference>
<dbReference type="EMBL" id="LKEU01000027">
    <property type="protein sequence ID" value="OFV71085.1"/>
    <property type="molecule type" value="Genomic_DNA"/>
</dbReference>
<name>A0A1F2PJ63_9FIRM</name>
<dbReference type="PROSITE" id="PS50112">
    <property type="entry name" value="PAS"/>
    <property type="match status" value="1"/>
</dbReference>
<dbReference type="NCBIfam" id="TIGR00229">
    <property type="entry name" value="sensory_box"/>
    <property type="match status" value="1"/>
</dbReference>
<keyword evidence="6" id="KW-0378">Hydrolase</keyword>
<dbReference type="Pfam" id="PF16927">
    <property type="entry name" value="HisKA_7TM"/>
    <property type="match status" value="1"/>
</dbReference>
<feature type="transmembrane region" description="Helical" evidence="1">
    <location>
        <begin position="182"/>
        <end position="203"/>
    </location>
</feature>
<dbReference type="InterPro" id="IPR003607">
    <property type="entry name" value="HD/PDEase_dom"/>
</dbReference>
<dbReference type="NCBIfam" id="TIGR00254">
    <property type="entry name" value="GGDEF"/>
    <property type="match status" value="1"/>
</dbReference>
<protein>
    <submittedName>
        <fullName evidence="6">Cyclic di-GMP phosphodiesterase response regulator RpfG</fullName>
        <ecNumber evidence="6">3.1.4.52</ecNumber>
    </submittedName>
</protein>
<feature type="domain" description="PAS" evidence="2">
    <location>
        <begin position="358"/>
        <end position="395"/>
    </location>
</feature>
<dbReference type="PROSITE" id="PS51832">
    <property type="entry name" value="HD_GYP"/>
    <property type="match status" value="1"/>
</dbReference>
<dbReference type="CDD" id="cd00077">
    <property type="entry name" value="HDc"/>
    <property type="match status" value="1"/>
</dbReference>
<comment type="caution">
    <text evidence="6">The sequence shown here is derived from an EMBL/GenBank/DDBJ whole genome shotgun (WGS) entry which is preliminary data.</text>
</comment>
<feature type="domain" description="GGDEF" evidence="3">
    <location>
        <begin position="492"/>
        <end position="619"/>
    </location>
</feature>
<feature type="domain" description="HD-GYP" evidence="5">
    <location>
        <begin position="613"/>
        <end position="800"/>
    </location>
</feature>
<dbReference type="PANTHER" id="PTHR43155:SF2">
    <property type="entry name" value="CYCLIC DI-GMP PHOSPHODIESTERASE PA4108"/>
    <property type="match status" value="1"/>
</dbReference>
<dbReference type="SMART" id="SM00471">
    <property type="entry name" value="HDc"/>
    <property type="match status" value="1"/>
</dbReference>
<dbReference type="PROSITE" id="PS51831">
    <property type="entry name" value="HD"/>
    <property type="match status" value="1"/>
</dbReference>
<evidence type="ECO:0000259" key="5">
    <source>
        <dbReference type="PROSITE" id="PS51832"/>
    </source>
</evidence>
<dbReference type="SUPFAM" id="SSF55073">
    <property type="entry name" value="Nucleotide cyclase"/>
    <property type="match status" value="1"/>
</dbReference>
<feature type="transmembrane region" description="Helical" evidence="1">
    <location>
        <begin position="146"/>
        <end position="170"/>
    </location>
</feature>
<feature type="transmembrane region" description="Helical" evidence="1">
    <location>
        <begin position="73"/>
        <end position="92"/>
    </location>
</feature>
<feature type="transmembrane region" description="Helical" evidence="1">
    <location>
        <begin position="38"/>
        <end position="58"/>
    </location>
</feature>
<evidence type="ECO:0000256" key="1">
    <source>
        <dbReference type="SAM" id="Phobius"/>
    </source>
</evidence>
<dbReference type="InterPro" id="IPR031621">
    <property type="entry name" value="HisKA_7TM"/>
</dbReference>
<dbReference type="Gene3D" id="3.30.450.20">
    <property type="entry name" value="PAS domain"/>
    <property type="match status" value="1"/>
</dbReference>
<dbReference type="SMART" id="SM00267">
    <property type="entry name" value="GGDEF"/>
    <property type="match status" value="1"/>
</dbReference>
<feature type="transmembrane region" description="Helical" evidence="1">
    <location>
        <begin position="104"/>
        <end position="126"/>
    </location>
</feature>
<dbReference type="Pfam" id="PF08448">
    <property type="entry name" value="PAS_4"/>
    <property type="match status" value="1"/>
</dbReference>
<dbReference type="InterPro" id="IPR029787">
    <property type="entry name" value="Nucleotide_cyclase"/>
</dbReference>
<reference evidence="6 7" key="1">
    <citation type="submission" date="2015-09" db="EMBL/GenBank/DDBJ databases">
        <title>Genome sequence of Acetobacterium wieringae DSM 1911.</title>
        <authorList>
            <person name="Poehlein A."/>
            <person name="Bengelsdorf F.R."/>
            <person name="Schiel-Bengelsdorf B."/>
            <person name="Duerre P."/>
            <person name="Daniel R."/>
        </authorList>
    </citation>
    <scope>NUCLEOTIDE SEQUENCE [LARGE SCALE GENOMIC DNA]</scope>
    <source>
        <strain evidence="6 7">DSM 1911</strain>
    </source>
</reference>